<keyword evidence="1" id="KW-0732">Signal</keyword>
<dbReference type="Gene3D" id="2.120.10.30">
    <property type="entry name" value="TolB, C-terminal domain"/>
    <property type="match status" value="1"/>
</dbReference>
<feature type="signal peptide" evidence="1">
    <location>
        <begin position="1"/>
        <end position="22"/>
    </location>
</feature>
<dbReference type="InterPro" id="IPR011042">
    <property type="entry name" value="6-blade_b-propeller_TolB-like"/>
</dbReference>
<organism evidence="3 4">
    <name type="scientific">Aspergillus lentulus</name>
    <dbReference type="NCBI Taxonomy" id="293939"/>
    <lineage>
        <taxon>Eukaryota</taxon>
        <taxon>Fungi</taxon>
        <taxon>Dikarya</taxon>
        <taxon>Ascomycota</taxon>
        <taxon>Pezizomycotina</taxon>
        <taxon>Eurotiomycetes</taxon>
        <taxon>Eurotiomycetidae</taxon>
        <taxon>Eurotiales</taxon>
        <taxon>Aspergillaceae</taxon>
        <taxon>Aspergillus</taxon>
        <taxon>Aspergillus subgen. Fumigati</taxon>
    </lineage>
</organism>
<dbReference type="PANTHER" id="PTHR47064">
    <property type="entry name" value="PUTATIVE (AFU_ORTHOLOGUE AFUA_1G08990)-RELATED"/>
    <property type="match status" value="1"/>
</dbReference>
<dbReference type="Pfam" id="PF08450">
    <property type="entry name" value="SGL"/>
    <property type="match status" value="1"/>
</dbReference>
<gene>
    <name evidence="3" type="ORF">CNMCM8927_008619</name>
</gene>
<evidence type="ECO:0000313" key="3">
    <source>
        <dbReference type="EMBL" id="KAF4203474.1"/>
    </source>
</evidence>
<accession>A0AAN6BN16</accession>
<evidence type="ECO:0000259" key="2">
    <source>
        <dbReference type="Pfam" id="PF08450"/>
    </source>
</evidence>
<dbReference type="Proteomes" id="UP000649114">
    <property type="component" value="Unassembled WGS sequence"/>
</dbReference>
<feature type="domain" description="SMP-30/Gluconolactonase/LRE-like region" evidence="2">
    <location>
        <begin position="189"/>
        <end position="396"/>
    </location>
</feature>
<dbReference type="PANTHER" id="PTHR47064:SF2">
    <property type="entry name" value="SMP-30_GLUCONOLACTONASE_LRE-LIKE REGION DOMAIN-CONTAINING PROTEIN-RELATED"/>
    <property type="match status" value="1"/>
</dbReference>
<reference evidence="3" key="2">
    <citation type="submission" date="2020-04" db="EMBL/GenBank/DDBJ databases">
        <authorList>
            <person name="Santos R.A.C."/>
            <person name="Steenwyk J.L."/>
            <person name="Rivero-Menendez O."/>
            <person name="Mead M.E."/>
            <person name="Silva L.P."/>
            <person name="Bastos R.W."/>
            <person name="Alastruey-Izquierdo A."/>
            <person name="Goldman G.H."/>
            <person name="Rokas A."/>
        </authorList>
    </citation>
    <scope>NUCLEOTIDE SEQUENCE</scope>
    <source>
        <strain evidence="3">CNM-CM8927</strain>
    </source>
</reference>
<dbReference type="SUPFAM" id="SSF63829">
    <property type="entry name" value="Calcium-dependent phosphotriesterase"/>
    <property type="match status" value="1"/>
</dbReference>
<feature type="chain" id="PRO_5043040609" description="SMP-30/Gluconolactonase/LRE-like region domain-containing protein" evidence="1">
    <location>
        <begin position="23"/>
        <end position="411"/>
    </location>
</feature>
<proteinExistence type="predicted"/>
<dbReference type="AlphaFoldDB" id="A0AAN6BN16"/>
<sequence>MATTIIFLFFAVYSLFTVGVHASTVLSSCGSWDKRTVVCVNKYASVLPGTFSRTAPTNLGATDSFASTVVPADTSFASIVNATFIVYDLARAQTILGSAPTLQVMFSTPMVHHEAPIYVPELGRLYVSPIDQADTELLVINLNVSPPTLEYLTPNPPLYAATGSAYHNGLLYYSTTGMNNSASSEFFTTGIYTLDPKTNKTAPLLNNYFGYYFNGADDLAIESNGDIWFTDDDYGWLDKTSTNAPSLAPAIYRFRPSTGVVQVASTALSQPNGIRFSPSGKVLYATDTGAASGSLSVPFSEISYTLDYRGPRTIYAFDVVQYSTNTSSVINQRPIYQAVEWAPDGLQIARNGYLVAASGYSIDIMDETGILLVQIQAPFRVNSIAFAGKNMNELWLVGLGNIARVEWALQG</sequence>
<comment type="caution">
    <text evidence="3">The sequence shown here is derived from an EMBL/GenBank/DDBJ whole genome shotgun (WGS) entry which is preliminary data.</text>
</comment>
<evidence type="ECO:0000256" key="1">
    <source>
        <dbReference type="SAM" id="SignalP"/>
    </source>
</evidence>
<evidence type="ECO:0000313" key="4">
    <source>
        <dbReference type="Proteomes" id="UP000649114"/>
    </source>
</evidence>
<protein>
    <recommendedName>
        <fullName evidence="2">SMP-30/Gluconolactonase/LRE-like region domain-containing protein</fullName>
    </recommendedName>
</protein>
<name>A0AAN6BN16_ASPLE</name>
<dbReference type="InterPro" id="IPR052988">
    <property type="entry name" value="Oryzine_lactonohydrolase"/>
</dbReference>
<dbReference type="InterPro" id="IPR013658">
    <property type="entry name" value="SGL"/>
</dbReference>
<dbReference type="EMBL" id="JAAAPU010000078">
    <property type="protein sequence ID" value="KAF4203474.1"/>
    <property type="molecule type" value="Genomic_DNA"/>
</dbReference>
<reference evidence="3" key="1">
    <citation type="journal article" date="2020" name="bioRxiv">
        <title>Genomic and phenotypic heterogeneity of clinical isolates of the human pathogens Aspergillus fumigatus, Aspergillus lentulus and Aspergillus fumigatiaffinis.</title>
        <authorList>
            <person name="dos Santos R.A.C."/>
            <person name="Steenwyk J.L."/>
            <person name="Rivero-Menendez O."/>
            <person name="Mead M.E."/>
            <person name="Silva L.P."/>
            <person name="Bastos R.W."/>
            <person name="Alastruey-Izquierdo A."/>
            <person name="Goldman G.H."/>
            <person name="Rokas A."/>
        </authorList>
    </citation>
    <scope>NUCLEOTIDE SEQUENCE</scope>
    <source>
        <strain evidence="3">CNM-CM8927</strain>
    </source>
</reference>